<feature type="domain" description="Transposase IS200-like" evidence="1">
    <location>
        <begin position="14"/>
        <end position="133"/>
    </location>
</feature>
<name>A0A1M7FUC8_9GAMM</name>
<evidence type="ECO:0000259" key="1">
    <source>
        <dbReference type="SMART" id="SM01321"/>
    </source>
</evidence>
<dbReference type="GO" id="GO:0003677">
    <property type="term" value="F:DNA binding"/>
    <property type="evidence" value="ECO:0007669"/>
    <property type="project" value="InterPro"/>
</dbReference>
<dbReference type="Gene3D" id="3.30.70.1290">
    <property type="entry name" value="Transposase IS200-like"/>
    <property type="match status" value="1"/>
</dbReference>
<proteinExistence type="predicted"/>
<dbReference type="PANTHER" id="PTHR33360">
    <property type="entry name" value="TRANSPOSASE FOR INSERTION SEQUENCE ELEMENT IS200"/>
    <property type="match status" value="1"/>
</dbReference>
<dbReference type="EMBL" id="LT670847">
    <property type="protein sequence ID" value="SHM07408.1"/>
    <property type="molecule type" value="Genomic_DNA"/>
</dbReference>
<dbReference type="SMART" id="SM01321">
    <property type="entry name" value="Y1_Tnp"/>
    <property type="match status" value="1"/>
</dbReference>
<dbReference type="STRING" id="29571.SAMN05878437_1091"/>
<dbReference type="InParanoid" id="A0A1M7FUC8"/>
<reference evidence="2 3" key="1">
    <citation type="submission" date="2016-11" db="EMBL/GenBank/DDBJ databases">
        <authorList>
            <person name="Jaros S."/>
            <person name="Januszkiewicz K."/>
            <person name="Wedrychowicz H."/>
        </authorList>
    </citation>
    <scope>NUCLEOTIDE SEQUENCE [LARGE SCALE GENOMIC DNA]</scope>
    <source>
        <strain evidence="2 3">ACAM 12</strain>
    </source>
</reference>
<keyword evidence="3" id="KW-1185">Reference proteome</keyword>
<protein>
    <submittedName>
        <fullName evidence="2">Putative transposase</fullName>
    </submittedName>
</protein>
<dbReference type="NCBIfam" id="NF033573">
    <property type="entry name" value="transpos_IS200"/>
    <property type="match status" value="1"/>
</dbReference>
<sequence>MSVSNEYRRGRHSVTRLVTHLIFTTKYRRKVFDGDIMGQIRASFESACEKLDCRIIEFDGEEDHVHVLVEYPPKLAISVLVNNLKSTSSRRIRLLNGHIPRLSKSAALWSRSYFACSAGGATIETLKAYVEGQKTPD</sequence>
<organism evidence="2 3">
    <name type="scientific">Vreelandella subglaciescola</name>
    <dbReference type="NCBI Taxonomy" id="29571"/>
    <lineage>
        <taxon>Bacteria</taxon>
        <taxon>Pseudomonadati</taxon>
        <taxon>Pseudomonadota</taxon>
        <taxon>Gammaproteobacteria</taxon>
        <taxon>Oceanospirillales</taxon>
        <taxon>Halomonadaceae</taxon>
        <taxon>Vreelandella</taxon>
    </lineage>
</organism>
<dbReference type="SUPFAM" id="SSF143422">
    <property type="entry name" value="Transposase IS200-like"/>
    <property type="match status" value="1"/>
</dbReference>
<accession>A0A1M7FUC8</accession>
<dbReference type="GO" id="GO:0006313">
    <property type="term" value="P:DNA transposition"/>
    <property type="evidence" value="ECO:0007669"/>
    <property type="project" value="InterPro"/>
</dbReference>
<dbReference type="RefSeq" id="WP_079551914.1">
    <property type="nucleotide sequence ID" value="NZ_LT670847.1"/>
</dbReference>
<dbReference type="PANTHER" id="PTHR33360:SF2">
    <property type="entry name" value="TRANSPOSASE FOR INSERTION SEQUENCE ELEMENT IS200"/>
    <property type="match status" value="1"/>
</dbReference>
<dbReference type="Proteomes" id="UP000190911">
    <property type="component" value="Chromosome I"/>
</dbReference>
<gene>
    <name evidence="2" type="ORF">SAMN05878437_1091</name>
</gene>
<dbReference type="InterPro" id="IPR002686">
    <property type="entry name" value="Transposase_17"/>
</dbReference>
<dbReference type="Pfam" id="PF01797">
    <property type="entry name" value="Y1_Tnp"/>
    <property type="match status" value="1"/>
</dbReference>
<dbReference type="GO" id="GO:0004803">
    <property type="term" value="F:transposase activity"/>
    <property type="evidence" value="ECO:0007669"/>
    <property type="project" value="InterPro"/>
</dbReference>
<dbReference type="OrthoDB" id="9798161at2"/>
<evidence type="ECO:0000313" key="3">
    <source>
        <dbReference type="Proteomes" id="UP000190911"/>
    </source>
</evidence>
<dbReference type="AlphaFoldDB" id="A0A1M7FUC8"/>
<evidence type="ECO:0000313" key="2">
    <source>
        <dbReference type="EMBL" id="SHM07408.1"/>
    </source>
</evidence>
<dbReference type="InterPro" id="IPR036515">
    <property type="entry name" value="Transposase_17_sf"/>
</dbReference>